<dbReference type="InterPro" id="IPR027396">
    <property type="entry name" value="DsrEFH-like"/>
</dbReference>
<sequence>MLHTVNKSPLQTRDLDSCLAHLGDGRLLLIEDGVYAALAAAPSASQLADAAAAGRVYALGPDMEARGLAADHLAANIQVVDYQGVVQLVIDHGPHQAWV</sequence>
<evidence type="ECO:0000313" key="2">
    <source>
        <dbReference type="Proteomes" id="UP000218890"/>
    </source>
</evidence>
<dbReference type="Gene3D" id="3.40.1260.10">
    <property type="entry name" value="DsrEFH-like"/>
    <property type="match status" value="1"/>
</dbReference>
<dbReference type="NCBIfam" id="TIGR03011">
    <property type="entry name" value="sulf_tusB_dsrH"/>
    <property type="match status" value="1"/>
</dbReference>
<reference evidence="1" key="1">
    <citation type="submission" date="2016-02" db="EMBL/GenBank/DDBJ databases">
        <title>Halorhodospira halochloris DSM-1059 complete genome, version 2.</title>
        <authorList>
            <person name="Tsukatani Y."/>
        </authorList>
    </citation>
    <scope>NUCLEOTIDE SEQUENCE</scope>
    <source>
        <strain evidence="1">DSM 1059</strain>
    </source>
</reference>
<protein>
    <submittedName>
        <fullName evidence="1">tRNA 5-methylaminomethyl-2-thiouridine synthase TusB</fullName>
    </submittedName>
</protein>
<keyword evidence="2" id="KW-1185">Reference proteome</keyword>
<dbReference type="InterPro" id="IPR007215">
    <property type="entry name" value="Sulphur_relay_TusB/DsrH"/>
</dbReference>
<dbReference type="KEGG" id="hhk:HH1059_16580"/>
<dbReference type="PANTHER" id="PTHR37526:SF1">
    <property type="entry name" value="PROTEIN TUSB"/>
    <property type="match status" value="1"/>
</dbReference>
<dbReference type="GO" id="GO:1990228">
    <property type="term" value="C:sulfurtransferase complex"/>
    <property type="evidence" value="ECO:0007669"/>
    <property type="project" value="TreeGrafter"/>
</dbReference>
<proteinExistence type="predicted"/>
<dbReference type="OrthoDB" id="9795117at2"/>
<dbReference type="Proteomes" id="UP000218890">
    <property type="component" value="Chromosome"/>
</dbReference>
<dbReference type="RefSeq" id="WP_096409744.1">
    <property type="nucleotide sequence ID" value="NZ_AP017372.2"/>
</dbReference>
<dbReference type="AlphaFoldDB" id="A0A0X8XAE4"/>
<gene>
    <name evidence="1" type="primary">dsrH</name>
    <name evidence="1" type="ORF">HH1059_16580</name>
</gene>
<dbReference type="PANTHER" id="PTHR37526">
    <property type="entry name" value="PROTEIN TUSB"/>
    <property type="match status" value="1"/>
</dbReference>
<dbReference type="GO" id="GO:0002143">
    <property type="term" value="P:tRNA wobble position uridine thiolation"/>
    <property type="evidence" value="ECO:0007669"/>
    <property type="project" value="InterPro"/>
</dbReference>
<dbReference type="EMBL" id="AP017372">
    <property type="protein sequence ID" value="BAU58370.1"/>
    <property type="molecule type" value="Genomic_DNA"/>
</dbReference>
<accession>A0A0X8XAE4</accession>
<name>A0A0X8XAE4_HALHR</name>
<dbReference type="SUPFAM" id="SSF75169">
    <property type="entry name" value="DsrEFH-like"/>
    <property type="match status" value="1"/>
</dbReference>
<evidence type="ECO:0000313" key="1">
    <source>
        <dbReference type="EMBL" id="BAU58370.1"/>
    </source>
</evidence>
<organism evidence="1 2">
    <name type="scientific">Halorhodospira halochloris</name>
    <name type="common">Ectothiorhodospira halochloris</name>
    <dbReference type="NCBI Taxonomy" id="1052"/>
    <lineage>
        <taxon>Bacteria</taxon>
        <taxon>Pseudomonadati</taxon>
        <taxon>Pseudomonadota</taxon>
        <taxon>Gammaproteobacteria</taxon>
        <taxon>Chromatiales</taxon>
        <taxon>Ectothiorhodospiraceae</taxon>
        <taxon>Halorhodospira</taxon>
    </lineage>
</organism>
<dbReference type="Pfam" id="PF04077">
    <property type="entry name" value="DsrH"/>
    <property type="match status" value="1"/>
</dbReference>